<evidence type="ECO:0000256" key="1">
    <source>
        <dbReference type="SAM" id="MobiDB-lite"/>
    </source>
</evidence>
<dbReference type="EMBL" id="JAPDFW010000063">
    <property type="protein sequence ID" value="KAJ5075960.1"/>
    <property type="molecule type" value="Genomic_DNA"/>
</dbReference>
<accession>A0A9Q0LQB1</accession>
<evidence type="ECO:0000313" key="3">
    <source>
        <dbReference type="EMBL" id="KAJ5075960.1"/>
    </source>
</evidence>
<feature type="region of interest" description="Disordered" evidence="1">
    <location>
        <begin position="1339"/>
        <end position="1366"/>
    </location>
</feature>
<dbReference type="InterPro" id="IPR031570">
    <property type="entry name" value="NBEA/BDCP_DUF4704"/>
</dbReference>
<feature type="region of interest" description="Disordered" evidence="1">
    <location>
        <begin position="770"/>
        <end position="803"/>
    </location>
</feature>
<proteinExistence type="predicted"/>
<feature type="compositionally biased region" description="Low complexity" evidence="1">
    <location>
        <begin position="786"/>
        <end position="802"/>
    </location>
</feature>
<dbReference type="Pfam" id="PF15787">
    <property type="entry name" value="DUF4704"/>
    <property type="match status" value="1"/>
</dbReference>
<reference evidence="3" key="1">
    <citation type="submission" date="2022-10" db="EMBL/GenBank/DDBJ databases">
        <title>Novel sulphate-reducing endosymbionts in the free-living metamonad Anaeramoeba.</title>
        <authorList>
            <person name="Jerlstrom-Hultqvist J."/>
            <person name="Cepicka I."/>
            <person name="Gallot-Lavallee L."/>
            <person name="Salas-Leiva D."/>
            <person name="Curtis B.A."/>
            <person name="Zahonova K."/>
            <person name="Pipaliya S."/>
            <person name="Dacks J."/>
            <person name="Roger A.J."/>
        </authorList>
    </citation>
    <scope>NUCLEOTIDE SEQUENCE</scope>
    <source>
        <strain evidence="3">BMAN</strain>
    </source>
</reference>
<evidence type="ECO:0000313" key="4">
    <source>
        <dbReference type="Proteomes" id="UP001149090"/>
    </source>
</evidence>
<keyword evidence="4" id="KW-1185">Reference proteome</keyword>
<protein>
    <recommendedName>
        <fullName evidence="2">DUF4704 domain-containing protein</fullName>
    </recommendedName>
</protein>
<dbReference type="Proteomes" id="UP001149090">
    <property type="component" value="Unassembled WGS sequence"/>
</dbReference>
<feature type="region of interest" description="Disordered" evidence="1">
    <location>
        <begin position="410"/>
        <end position="430"/>
    </location>
</feature>
<comment type="caution">
    <text evidence="3">The sequence shown here is derived from an EMBL/GenBank/DDBJ whole genome shotgun (WGS) entry which is preliminary data.</text>
</comment>
<sequence length="2035" mass="240105">MNWFLDLIQEISKENKQDQKKKKKRKTTKDKKTENKKKIKQIQNKIQQVSKHSQIKEESQTFTNKELQILWNKKNNPNDKNEDWFFEFSLSFIKNFTFANNPNVEKLNINSLTNSFINKFVKEEKMNPPSLLYETLKFSMNILKMFYEDSFGKIEFADYRILLPLDMIYFLSNSIYNQNMFLKFEIFQILCPLARSNIHRILLALEKDIDPKLSENCLFYFFQYIFEKIIEIFWIFLKNSLLPSTQEVINTIIESFFVLVKANQKFILGQNLFNIKSHLFQIIEYFFQENTLSKIQQLSISNILMQLLTSIEIPILQEKEFFENPFQNLDPNSILYFLINYYNESVSNLSNEQIQYFEFHFKISYLNLVQKMLKYHKEVEIIFIKHQNFEKIPNLLTWVIQFSKSMKKENNGIKDEQNNMPKNKNKSDSDSTFSEKVVEIVPLPVIYIQNKLSVIQQLLQNWKNICSQSLENNLFQDGNNKNKYDIDPDIYHFFPERTSQKILKNSIRNLKNEIEIENIATKLIRIFVQLICSFTIEKNEEFLPEYFLEFILSFWKNEYHQILIGANFWSVIIGQIYANNPEKNGMIWMKKTKKVIFSFLAHCATSHLENNEVEIQILLSLLKKNPSKFDIINNVSKTLLQILKANFNVFSLVLQKNQVDQVILECLKLIDYDKRLEEKELKSVMNMFKFLRLFFSNRESRIIAISYLGFRKTLLQLAFHPQVSELSLNIILMVASLIDDSNITYIHFLNDIFGIFWILSVLHKKLNQKSNQTSNDETSNDERINNENSNNENENGNANANEKINDENSNEYQIEDINQYLTNYQDLYQLLKSKIEDDEEIIYNMSKLLKCIIKAISQNKILLQSLLMKINSLKKIQESLAIIENKTLIIEEVNLLHQLLNSNEENTQKFEKEIGFHNLSQTLSKKFQNRNTKSIEQKLFWALFMFFIDEANYIIQNVYGIIPIFEFYLKCGNEAEILYLIRAFKHLCLASIRNCECFSNEGFVFFLANRIIAFSNQEFIKESQNLLGIISSNSLSITEIKKVFSLLKGGKSPEKALNLIVDVFEQVVDSLEHKKSHLFSKSFFDFSSGYFSLPKIQKWPTKGWSFCSWIRFEEIPEEKYVLFEFRTGDGDGISLSFLADPNQSTEKTGKTETELFSHVLFILSFYRQSEETKLEFPYKIELKNWNLIGISHKMLWSKSKIKFFLNKSSQEKVSQNYPSFNDSLISNFIGTKINKLRSGSLKYNHPEIFLNKNNENNLYHENIRNDENNLYNENIRNDKNNLYNENIRNNEKKSFRGQIVMSYFFEEDLKHNFFSSFYDHSPDYFTLIDSADKSILTSISTTSTTPPTTPTTTAPPLSTTPTTTSVPTAKSLPKLSSDFLKLIYQKSFLLYHNRCIQENTCLDVSKFSSEKRKALMIGIRKCVVSSFEDILICLGGVEVFLPLLFSEKRIDNIEDEQRLNGKTFRLILKICVKFPHLVPGNFFKVLGFLMKQTDPRKFSPEIIAYIWNLLEKSKANSFFPDIIHKLLLDFDIWIRYSNEFQITFISYINMLLDDSLFQLDSNSEVGFDELFFLLSEYYENEVEEVEENQVLQAKPRNQSVIKLRQELISVIKTKLLKKFDAIPENYYQKFFSAIFQYFLKIQNPNSCIDVFRFFSEILHLKNIKEMLDYVNPNQKAFLDPFIYLLNKSNQTLRDLVIKIIFRMDYLLSFYGFESRLKIENGYLTISELMIKYPLTNVLSEQLSNLLIGSNFTDEKKSFVFKNIWIIFTITEFIQKFHGTHSIAFLKSILTFMDYHEENQVVISSHLLWQIKLFHLIRIDDLREEEEKRILSLPFVRQSAHGIEEEKQKDVVVCEEDPHNKQINTIIFRIFKTIHFRKMQEKDGWKSIQKTVSLLKRRSLGLSGKNDSLIVRKFIGDVVRSIIKNISTERTVCTQNQFQIFSANILKLIGMSLLYFFTSMEPKSPTEFHFPFKTDHINDVFVVELFYELAQKHIFLSKQKIFEEKTDKIYEIIEIIIVFHLHLVPKPRFACNKDLS</sequence>
<dbReference type="InterPro" id="IPR013320">
    <property type="entry name" value="ConA-like_dom_sf"/>
</dbReference>
<name>A0A9Q0LQB1_ANAIG</name>
<dbReference type="PANTHER" id="PTHR36489:SF1">
    <property type="entry name" value="G-PROTEIN COUPLED RECEPTORS FAMILY 1 PROFILE DOMAIN-CONTAINING PROTEIN"/>
    <property type="match status" value="1"/>
</dbReference>
<dbReference type="PANTHER" id="PTHR36489">
    <property type="entry name" value="PROTEIN-COUPLED RECEPTOR GPR1, PUTATIVE-RELATED"/>
    <property type="match status" value="1"/>
</dbReference>
<feature type="region of interest" description="Disordered" evidence="1">
    <location>
        <begin position="14"/>
        <end position="57"/>
    </location>
</feature>
<dbReference type="OrthoDB" id="26681at2759"/>
<feature type="compositionally biased region" description="Basic residues" evidence="1">
    <location>
        <begin position="19"/>
        <end position="40"/>
    </location>
</feature>
<organism evidence="3 4">
    <name type="scientific">Anaeramoeba ignava</name>
    <name type="common">Anaerobic marine amoeba</name>
    <dbReference type="NCBI Taxonomy" id="1746090"/>
    <lineage>
        <taxon>Eukaryota</taxon>
        <taxon>Metamonada</taxon>
        <taxon>Anaeramoebidae</taxon>
        <taxon>Anaeramoeba</taxon>
    </lineage>
</organism>
<feature type="domain" description="DUF4704" evidence="2">
    <location>
        <begin position="1413"/>
        <end position="1894"/>
    </location>
</feature>
<gene>
    <name evidence="3" type="ORF">M0811_06822</name>
</gene>
<evidence type="ECO:0000259" key="2">
    <source>
        <dbReference type="Pfam" id="PF15787"/>
    </source>
</evidence>
<dbReference type="SUPFAM" id="SSF49899">
    <property type="entry name" value="Concanavalin A-like lectins/glucanases"/>
    <property type="match status" value="1"/>
</dbReference>